<dbReference type="InterPro" id="IPR021668">
    <property type="entry name" value="TAN"/>
</dbReference>
<accession>A0A1U7LTP8</accession>
<keyword evidence="4" id="KW-0808">Transferase</keyword>
<evidence type="ECO:0000256" key="2">
    <source>
        <dbReference type="ARBA" id="ARBA00025079"/>
    </source>
</evidence>
<evidence type="ECO:0000256" key="1">
    <source>
        <dbReference type="ARBA" id="ARBA00011370"/>
    </source>
</evidence>
<feature type="domain" description="Telomere-length maintenance and DNA damage repair" evidence="3">
    <location>
        <begin position="1"/>
        <end position="148"/>
    </location>
</feature>
<evidence type="ECO:0000313" key="4">
    <source>
        <dbReference type="EMBL" id="OLL25988.1"/>
    </source>
</evidence>
<dbReference type="EMBL" id="LXFE01000257">
    <property type="protein sequence ID" value="OLL25988.1"/>
    <property type="molecule type" value="Genomic_DNA"/>
</dbReference>
<dbReference type="GO" id="GO:0004674">
    <property type="term" value="F:protein serine/threonine kinase activity"/>
    <property type="evidence" value="ECO:0007669"/>
    <property type="project" value="InterPro"/>
</dbReference>
<dbReference type="OMA" id="CGWSAFQ"/>
<dbReference type="OrthoDB" id="381190at2759"/>
<keyword evidence="5" id="KW-1185">Reference proteome</keyword>
<name>A0A1U7LTP8_NEOID</name>
<dbReference type="SUPFAM" id="SSF48371">
    <property type="entry name" value="ARM repeat"/>
    <property type="match status" value="1"/>
</dbReference>
<reference evidence="4 5" key="1">
    <citation type="submission" date="2016-04" db="EMBL/GenBank/DDBJ databases">
        <title>Evolutionary innovation and constraint leading to complex multicellularity in the Ascomycota.</title>
        <authorList>
            <person name="Cisse O."/>
            <person name="Nguyen A."/>
            <person name="Hewitt D.A."/>
            <person name="Jedd G."/>
            <person name="Stajich J.E."/>
        </authorList>
    </citation>
    <scope>NUCLEOTIDE SEQUENCE [LARGE SCALE GENOMIC DNA]</scope>
    <source>
        <strain evidence="4 5">DAH-3</strain>
    </source>
</reference>
<evidence type="ECO:0000313" key="5">
    <source>
        <dbReference type="Proteomes" id="UP000186594"/>
    </source>
</evidence>
<dbReference type="Proteomes" id="UP000186594">
    <property type="component" value="Unassembled WGS sequence"/>
</dbReference>
<dbReference type="SMART" id="SM01342">
    <property type="entry name" value="TAN"/>
    <property type="match status" value="1"/>
</dbReference>
<organism evidence="4 5">
    <name type="scientific">Neolecta irregularis (strain DAH-3)</name>
    <dbReference type="NCBI Taxonomy" id="1198029"/>
    <lineage>
        <taxon>Eukaryota</taxon>
        <taxon>Fungi</taxon>
        <taxon>Dikarya</taxon>
        <taxon>Ascomycota</taxon>
        <taxon>Taphrinomycotina</taxon>
        <taxon>Neolectales</taxon>
        <taxon>Neolectaceae</taxon>
        <taxon>Neolecta</taxon>
    </lineage>
</organism>
<evidence type="ECO:0000259" key="3">
    <source>
        <dbReference type="SMART" id="SM01342"/>
    </source>
</evidence>
<protein>
    <submittedName>
        <fullName evidence="4">Serine/threonine-protein kinase tel1</fullName>
    </submittedName>
</protein>
<comment type="function">
    <text evidence="2">Serine/threonine protein kinase which activates checkpoint signaling upon genotoxic stresses such as ionizing radiation (IR), ultraviolet light (UV), or DNA replication stalling, thereby acting as a DNA damage sensor. Recognizes the substrate consensus sequence [ST]-Q. Phosphorylates histone H2A to form H2AS128ph (gamma-H2A) at sites of DNA damage, involved in the regulation of DNA damage response mechanism. Required for the control of telomere length and genome stability.</text>
</comment>
<dbReference type="STRING" id="1198029.A0A1U7LTP8"/>
<comment type="caution">
    <text evidence="4">The sequence shown here is derived from an EMBL/GenBank/DDBJ whole genome shotgun (WGS) entry which is preliminary data.</text>
</comment>
<dbReference type="Pfam" id="PF11640">
    <property type="entry name" value="TAN"/>
    <property type="match status" value="1"/>
</dbReference>
<sequence>MSEHHLFEMEAIQKLKSDKIKARMDGVKLLHSLVIGHDILHKGDDTTYLRILGALFDSVEIERRLYVRAQKAAIEDRLNALGLTIRATVTNGCQKFRKKSIRHFLSNIIPAYEEDIVAPLRSHYIKALRVLITFAPHLEQMGNEQVFVLINYCRDFISSRIRRQSEMMGFDEEVPIHKAAKEQSHLKKFDLDNVQNIMACLDQIIKSYANRLSVFPDEYTRQITVLAFDYIRHYKADVIGITHAVSALTCIAEYFTTNDISSAGGICADFLSLMNYLWPTRSIVLRCHLAALFLVLHPLISIIQRDDERVAGLSEILQSLFDVIYDGYISNINVERLQMDQVAFGSRPVEAEIFPVMKFPSFQLHCEDPEKAELPWSTVFIMSHLMLQLELNCETLQVPPTDERPAKRHKSLTNLQSLVGRLTVDSEIATITVLQILSFAFHIDARFSERLELGSFLHVLWQLVDHEDISVQCWSMLCIASLVSSSKPELLTPEVSSPSTWMKLWKVVLRKSCLPGTCRFSSHLLRELLRSHVLDLSELEQSILGTLEVDQIGAPAVLCDNSLRYWEMLFCIREYLGGELSSNLHEFFLKWFGNKWIPSESIGFPGYHHRCYYSDSSTFLRILSSFGCFEIIQSSVPPLSLKGVIGKACQRLKIRSNIFQYLIEGQCPHASIKRENINSKDIQIPYLRVQGVPKLIQLLINKLAQTIKFWEEALNSKKTPAVEQIQYWGVRMYEIVAFTWAAISQEEHQEGAMDLLYKADAFLSVLRNCLEISTAIKPHIKTEIFACIMDLSLKTFNHLSNISRISIRPLLETQLELFFQTMTSQKSVNPNTESLIDPDFHSSSSALSSDQEAIPFEDEFRKYESCHWSIEKWNYSVIEDIRYQYDLHLCSQQLSPSYIQERVRSLGRMQSLCAAQSFLHHVDRLNAADFSMIMKALAEQFLEGRHDQYLYGLCDCVVVTFIEFLIASVPTWMSSPPEEKIGTILQFFLKLILSGTTSTISRIKAVDLLLCILERFPDLSLSFDGSHRESIRSLVIQFFNVPEIGVFAFIVGNAARLFGCFNDQEHRSLFGDIVKTLDSDAQRDTDERIQFRAELLLNLIRISDQIYQTAVYHLFELASFASAEDTVRRAFDTLASSVGLTFTELFERHYASNTFHWWLGAHNNIDNFSFSILGFSNFQEFVNTWGHEIYSQLLIMNRIDEAHVFIQNHGLDVKDMFNKAFVFLAAHGFLSGTQSGQQHPAISLAKTTLGELAFRHNLTQSMPDIIYTMTRCTKMDKNAVEILGKRKYTEQSSKLATIIALGSSENIIPQLPRPPYSLDVTLSALEELLLVSHVKGSDIWSPSSLVYMCRRLLRDAFHQAHPSLACIVLKQIRLLVILAGTAGFAGYSYTMLLRGLCEFIGNPAGSADSMGLLRYLLSDHCPGFHTEVDAAAAAIFTIYQHFKTSTCKGLPDKSLPKSWFVELLDSCGKRPGLEKYASVLDILFKRMFTADKNLDSDAWNNIVAFMNFYPASAITDRMKLELLHVLSADFITPTQTLDKLLSCVTRTSMLDKLLRTPTNADKAHSFFSSLSVRYIGIKCLNSLCRNAPAEDILQDRGLESSGQHNKFTKILELILARLDSQKNSIVATTEKVLRVWYRDNAVKKNNKRIHSRAINIMEMPFLGKADEPSNEARVYVSKFTNILNLTRPPAETRKWTRSIVSYFIFSLFNEEPAITLIDLLLVDCSFATTLMPHLIEFYLLQASTEDRASIVKWFDSVFSWENRLEHQSILLGCLVHLRLHTHSTSDKDCWLPIDWVNASKAALRCNSFNLAVVLLENERAQKGILSDEAIQTLHDTFAVINEPDLFYARRTQINLDTLREKFVNESRNWNRLQIEASQIEASYRVSPEKTFPSQGLQITMSALGYSAISSELDSISHQFPLDIMKQKDLIYANAFKLERWDIPIPRKIDSINMMLYKVFHTLANSDIPVVLTVIDNSIRFMTTKFNNGTAYIRNKDCETAIATLVDCERFLSINSSNKNLSKWLQDIEEWTSRATKNDLNY</sequence>
<keyword evidence="4" id="KW-0418">Kinase</keyword>
<comment type="subunit">
    <text evidence="1">Associates with DNA double-strand breaks.</text>
</comment>
<gene>
    <name evidence="4" type="ORF">NEOLI_000161</name>
</gene>
<proteinExistence type="predicted"/>
<dbReference type="InterPro" id="IPR016024">
    <property type="entry name" value="ARM-type_fold"/>
</dbReference>